<reference evidence="2 3" key="1">
    <citation type="submission" date="2021-02" db="EMBL/GenBank/DDBJ databases">
        <title>Complete genome of Desulfoluna sp. strain ASN36.</title>
        <authorList>
            <person name="Takahashi A."/>
            <person name="Kojima H."/>
            <person name="Fukui M."/>
        </authorList>
    </citation>
    <scope>NUCLEOTIDE SEQUENCE [LARGE SCALE GENOMIC DNA]</scope>
    <source>
        <strain evidence="2 3">ASN36</strain>
    </source>
</reference>
<dbReference type="Proteomes" id="UP001320148">
    <property type="component" value="Chromosome"/>
</dbReference>
<sequence>MVVSLGDGVSLMLNAGFGSSNCLFIEGDRGVLVETGGGKALAEIEPDSVDLIINTHRHIDHIKGNGLFSRAKVCVHARERPAMSDVDLVAASGGWARLMEGGFQDYMKEFPVAPTDLYTHRPVDDTLSDGEVIDCGRTRIEVLHTPGHTAGHCSVFLPEEEVLFAGDICLTAAGPCYADPDADIDELMGSIDRLIAIKPRVLVSSHSKKVTNGDSEIVLTEFRDRVLKREDRVLSAIKKRPSDIHTLADMRLIYAMHPSHFVVFWEKCMLEKHLVRLEKAGLAEVSGDGVWYAV</sequence>
<dbReference type="InterPro" id="IPR036866">
    <property type="entry name" value="RibonucZ/Hydroxyglut_hydro"/>
</dbReference>
<dbReference type="RefSeq" id="WP_236888495.1">
    <property type="nucleotide sequence ID" value="NZ_AP024488.1"/>
</dbReference>
<evidence type="ECO:0000313" key="3">
    <source>
        <dbReference type="Proteomes" id="UP001320148"/>
    </source>
</evidence>
<dbReference type="PANTHER" id="PTHR23131:SF0">
    <property type="entry name" value="ENDORIBONUCLEASE LACTB2"/>
    <property type="match status" value="1"/>
</dbReference>
<dbReference type="EMBL" id="AP024488">
    <property type="protein sequence ID" value="BCS97067.1"/>
    <property type="molecule type" value="Genomic_DNA"/>
</dbReference>
<dbReference type="GO" id="GO:0016787">
    <property type="term" value="F:hydrolase activity"/>
    <property type="evidence" value="ECO:0007669"/>
    <property type="project" value="UniProtKB-KW"/>
</dbReference>
<name>A0ABM7PHL2_9BACT</name>
<organism evidence="2 3">
    <name type="scientific">Desulfoluna limicola</name>
    <dbReference type="NCBI Taxonomy" id="2810562"/>
    <lineage>
        <taxon>Bacteria</taxon>
        <taxon>Pseudomonadati</taxon>
        <taxon>Thermodesulfobacteriota</taxon>
        <taxon>Desulfobacteria</taxon>
        <taxon>Desulfobacterales</taxon>
        <taxon>Desulfolunaceae</taxon>
        <taxon>Desulfoluna</taxon>
    </lineage>
</organism>
<dbReference type="InterPro" id="IPR001279">
    <property type="entry name" value="Metallo-B-lactamas"/>
</dbReference>
<protein>
    <submittedName>
        <fullName evidence="2">MBL fold hydrolase</fullName>
    </submittedName>
</protein>
<keyword evidence="2" id="KW-0378">Hydrolase</keyword>
<evidence type="ECO:0000259" key="1">
    <source>
        <dbReference type="SMART" id="SM00849"/>
    </source>
</evidence>
<dbReference type="SUPFAM" id="SSF56281">
    <property type="entry name" value="Metallo-hydrolase/oxidoreductase"/>
    <property type="match status" value="1"/>
</dbReference>
<feature type="domain" description="Metallo-beta-lactamase" evidence="1">
    <location>
        <begin position="19"/>
        <end position="206"/>
    </location>
</feature>
<dbReference type="PANTHER" id="PTHR23131">
    <property type="entry name" value="ENDORIBONUCLEASE LACTB2"/>
    <property type="match status" value="1"/>
</dbReference>
<keyword evidence="3" id="KW-1185">Reference proteome</keyword>
<dbReference type="SMART" id="SM00849">
    <property type="entry name" value="Lactamase_B"/>
    <property type="match status" value="1"/>
</dbReference>
<dbReference type="Pfam" id="PF00753">
    <property type="entry name" value="Lactamase_B"/>
    <property type="match status" value="1"/>
</dbReference>
<dbReference type="InterPro" id="IPR050662">
    <property type="entry name" value="Sec-metab_biosynth-thioest"/>
</dbReference>
<proteinExistence type="predicted"/>
<dbReference type="Gene3D" id="3.60.15.10">
    <property type="entry name" value="Ribonuclease Z/Hydroxyacylglutathione hydrolase-like"/>
    <property type="match status" value="1"/>
</dbReference>
<accession>A0ABM7PHL2</accession>
<evidence type="ECO:0000313" key="2">
    <source>
        <dbReference type="EMBL" id="BCS97067.1"/>
    </source>
</evidence>
<gene>
    <name evidence="2" type="ORF">DSLASN_26990</name>
</gene>